<comment type="similarity">
    <text evidence="7">Belongs to the binding-protein-dependent transport system permease family.</text>
</comment>
<organism evidence="9 10">
    <name type="scientific">Clostridium symbiosum</name>
    <name type="common">Bacteroides symbiosus</name>
    <dbReference type="NCBI Taxonomy" id="1512"/>
    <lineage>
        <taxon>Bacteria</taxon>
        <taxon>Bacillati</taxon>
        <taxon>Bacillota</taxon>
        <taxon>Clostridia</taxon>
        <taxon>Lachnospirales</taxon>
        <taxon>Lachnospiraceae</taxon>
        <taxon>Otoolea</taxon>
    </lineage>
</organism>
<evidence type="ECO:0000256" key="6">
    <source>
        <dbReference type="ARBA" id="ARBA00023136"/>
    </source>
</evidence>
<dbReference type="PANTHER" id="PTHR43163:SF6">
    <property type="entry name" value="DIPEPTIDE TRANSPORT SYSTEM PERMEASE PROTEIN DPPB-RELATED"/>
    <property type="match status" value="1"/>
</dbReference>
<evidence type="ECO:0000256" key="5">
    <source>
        <dbReference type="ARBA" id="ARBA00022989"/>
    </source>
</evidence>
<dbReference type="SUPFAM" id="SSF161098">
    <property type="entry name" value="MetI-like"/>
    <property type="match status" value="1"/>
</dbReference>
<reference evidence="9" key="1">
    <citation type="journal article" date="2022" name="Cell Host Microbe">
        <title>Colonization of the live biotherapeutic product VE303 and modulation of the microbiota and metabolites in healthy volunteers.</title>
        <authorList>
            <person name="Dsouza M."/>
            <person name="Menon R."/>
            <person name="Crossette E."/>
            <person name="Bhattarai S.K."/>
            <person name="Schneider J."/>
            <person name="Kim Y.G."/>
            <person name="Reddy S."/>
            <person name="Caballero S."/>
            <person name="Felix C."/>
            <person name="Cornacchione L."/>
            <person name="Hendrickson J."/>
            <person name="Watson A.R."/>
            <person name="Minot S.S."/>
            <person name="Greenfield N."/>
            <person name="Schopf L."/>
            <person name="Szabady R."/>
            <person name="Patarroyo J."/>
            <person name="Smith W."/>
            <person name="Harrison P."/>
            <person name="Kuijper E.J."/>
            <person name="Kelly C.P."/>
            <person name="Olle B."/>
            <person name="Bobilev D."/>
            <person name="Silber J.L."/>
            <person name="Bucci V."/>
            <person name="Roberts B."/>
            <person name="Faith J."/>
            <person name="Norman J.M."/>
        </authorList>
    </citation>
    <scope>NUCLEOTIDE SEQUENCE</scope>
    <source>
        <strain evidence="9">VE303-04</strain>
    </source>
</reference>
<dbReference type="CDD" id="cd06261">
    <property type="entry name" value="TM_PBP2"/>
    <property type="match status" value="1"/>
</dbReference>
<dbReference type="GO" id="GO:0005886">
    <property type="term" value="C:plasma membrane"/>
    <property type="evidence" value="ECO:0007669"/>
    <property type="project" value="UniProtKB-SubCell"/>
</dbReference>
<dbReference type="AlphaFoldDB" id="A0AAW5F2S4"/>
<dbReference type="InterPro" id="IPR045621">
    <property type="entry name" value="BPD_transp_1_N"/>
</dbReference>
<dbReference type="PROSITE" id="PS50928">
    <property type="entry name" value="ABC_TM1"/>
    <property type="match status" value="1"/>
</dbReference>
<keyword evidence="6 7" id="KW-0472">Membrane</keyword>
<name>A0AAW5F2S4_CLOSY</name>
<sequence length="325" mass="35625">MMIRNMVLKRIGSALLALLLSSVVIFLLVRLAPGDPINLVLGEGPGDIGVNTELLEERRESLREAHGLNDSIPVQYANWFKKIITLDMGTSIRSGRPITQELWSRVPATFTLALAALFIETILGVLFGIYSAVHAGKLQDRAIRLFCVILASLPAFVLSLLFLFLFAVRLHWYEISSQMEWGRLWLPAITLGIIGAPRCIRMVRAAMLTELGQLYVSSALSRGLTSKMVLQGAFQNALLPAITTVALSFAHMIGGSVVIEAIFNWPGIGNYAINSILVHDYPAVQGYTVLTVATVILINLTVEITYILSNPMVRRGGISRPTAQQ</sequence>
<feature type="transmembrane region" description="Helical" evidence="7">
    <location>
        <begin position="184"/>
        <end position="200"/>
    </location>
</feature>
<keyword evidence="2 7" id="KW-0813">Transport</keyword>
<dbReference type="EMBL" id="JAINVB010000001">
    <property type="protein sequence ID" value="MCK0085829.1"/>
    <property type="molecule type" value="Genomic_DNA"/>
</dbReference>
<dbReference type="GO" id="GO:0071916">
    <property type="term" value="F:dipeptide transmembrane transporter activity"/>
    <property type="evidence" value="ECO:0007669"/>
    <property type="project" value="TreeGrafter"/>
</dbReference>
<keyword evidence="4 7" id="KW-0812">Transmembrane</keyword>
<accession>A0AAW5F2S4</accession>
<evidence type="ECO:0000256" key="1">
    <source>
        <dbReference type="ARBA" id="ARBA00004651"/>
    </source>
</evidence>
<evidence type="ECO:0000313" key="10">
    <source>
        <dbReference type="Proteomes" id="UP001203136"/>
    </source>
</evidence>
<dbReference type="Proteomes" id="UP001203136">
    <property type="component" value="Unassembled WGS sequence"/>
</dbReference>
<proteinExistence type="inferred from homology"/>
<evidence type="ECO:0000313" key="9">
    <source>
        <dbReference type="EMBL" id="MCK0085829.1"/>
    </source>
</evidence>
<keyword evidence="5 7" id="KW-1133">Transmembrane helix</keyword>
<feature type="domain" description="ABC transmembrane type-1" evidence="8">
    <location>
        <begin position="106"/>
        <end position="308"/>
    </location>
</feature>
<evidence type="ECO:0000256" key="4">
    <source>
        <dbReference type="ARBA" id="ARBA00022692"/>
    </source>
</evidence>
<comment type="caution">
    <text evidence="9">The sequence shown here is derived from an EMBL/GenBank/DDBJ whole genome shotgun (WGS) entry which is preliminary data.</text>
</comment>
<dbReference type="Gene3D" id="1.10.3720.10">
    <property type="entry name" value="MetI-like"/>
    <property type="match status" value="1"/>
</dbReference>
<feature type="transmembrane region" description="Helical" evidence="7">
    <location>
        <begin position="110"/>
        <end position="133"/>
    </location>
</feature>
<dbReference type="PANTHER" id="PTHR43163">
    <property type="entry name" value="DIPEPTIDE TRANSPORT SYSTEM PERMEASE PROTEIN DPPB-RELATED"/>
    <property type="match status" value="1"/>
</dbReference>
<feature type="transmembrane region" description="Helical" evidence="7">
    <location>
        <begin position="283"/>
        <end position="308"/>
    </location>
</feature>
<dbReference type="InterPro" id="IPR000515">
    <property type="entry name" value="MetI-like"/>
</dbReference>
<protein>
    <submittedName>
        <fullName evidence="9">ABC transporter permease</fullName>
    </submittedName>
</protein>
<dbReference type="RefSeq" id="WP_227055895.1">
    <property type="nucleotide sequence ID" value="NZ_JADMRR010000037.1"/>
</dbReference>
<evidence type="ECO:0000256" key="2">
    <source>
        <dbReference type="ARBA" id="ARBA00022448"/>
    </source>
</evidence>
<dbReference type="GeneID" id="93303158"/>
<evidence type="ECO:0000256" key="3">
    <source>
        <dbReference type="ARBA" id="ARBA00022475"/>
    </source>
</evidence>
<feature type="transmembrane region" description="Helical" evidence="7">
    <location>
        <begin position="145"/>
        <end position="172"/>
    </location>
</feature>
<feature type="transmembrane region" description="Helical" evidence="7">
    <location>
        <begin position="237"/>
        <end position="263"/>
    </location>
</feature>
<dbReference type="Pfam" id="PF19300">
    <property type="entry name" value="BPD_transp_1_N"/>
    <property type="match status" value="1"/>
</dbReference>
<comment type="subcellular location">
    <subcellularLocation>
        <location evidence="1 7">Cell membrane</location>
        <topology evidence="1 7">Multi-pass membrane protein</topology>
    </subcellularLocation>
</comment>
<evidence type="ECO:0000256" key="7">
    <source>
        <dbReference type="RuleBase" id="RU363032"/>
    </source>
</evidence>
<dbReference type="Pfam" id="PF00528">
    <property type="entry name" value="BPD_transp_1"/>
    <property type="match status" value="1"/>
</dbReference>
<gene>
    <name evidence="9" type="ORF">K5I21_08110</name>
</gene>
<dbReference type="InterPro" id="IPR035906">
    <property type="entry name" value="MetI-like_sf"/>
</dbReference>
<keyword evidence="3" id="KW-1003">Cell membrane</keyword>
<evidence type="ECO:0000259" key="8">
    <source>
        <dbReference type="PROSITE" id="PS50928"/>
    </source>
</evidence>